<dbReference type="OMA" id="WYFRYPG"/>
<proteinExistence type="inferred from homology"/>
<keyword evidence="4" id="KW-0813">Transport</keyword>
<dbReference type="InterPro" id="IPR036257">
    <property type="entry name" value="Cyt_c_oxidase_su2_TM_sf"/>
</dbReference>
<dbReference type="CDD" id="cd13919">
    <property type="entry name" value="CuRO_HCO_II_like_5"/>
    <property type="match status" value="1"/>
</dbReference>
<dbReference type="InterPro" id="IPR002429">
    <property type="entry name" value="CcO_II-like_C"/>
</dbReference>
<dbReference type="AlphaFoldDB" id="A0A1W5LCX2"/>
<dbReference type="PANTHER" id="PTHR22888:SF9">
    <property type="entry name" value="CYTOCHROME C OXIDASE SUBUNIT 2"/>
    <property type="match status" value="1"/>
</dbReference>
<keyword evidence="11 12" id="KW-0472">Membrane</keyword>
<dbReference type="Gene3D" id="1.10.287.90">
    <property type="match status" value="1"/>
</dbReference>
<dbReference type="PRINTS" id="PR01166">
    <property type="entry name" value="CYCOXIDASEII"/>
</dbReference>
<reference evidence="14" key="1">
    <citation type="submission" date="2016-01" db="EMBL/GenBank/DDBJ databases">
        <title>Hydrogen oxidation by a methanotroph.</title>
        <authorList>
            <person name="Stott M.B."/>
        </authorList>
    </citation>
    <scope>NUCLEOTIDE SEQUENCE</scope>
    <source>
        <strain evidence="14">RTK17.1</strain>
    </source>
</reference>
<evidence type="ECO:0000256" key="10">
    <source>
        <dbReference type="ARBA" id="ARBA00023008"/>
    </source>
</evidence>
<feature type="transmembrane region" description="Helical" evidence="12">
    <location>
        <begin position="72"/>
        <end position="93"/>
    </location>
</feature>
<dbReference type="GO" id="GO:0042773">
    <property type="term" value="P:ATP synthesis coupled electron transport"/>
    <property type="evidence" value="ECO:0007669"/>
    <property type="project" value="TreeGrafter"/>
</dbReference>
<keyword evidence="8" id="KW-0249">Electron transport</keyword>
<keyword evidence="7" id="KW-1278">Translocase</keyword>
<keyword evidence="5 12" id="KW-0812">Transmembrane</keyword>
<dbReference type="GO" id="GO:0016020">
    <property type="term" value="C:membrane"/>
    <property type="evidence" value="ECO:0007669"/>
    <property type="project" value="UniProtKB-SubCell"/>
</dbReference>
<evidence type="ECO:0000256" key="3">
    <source>
        <dbReference type="ARBA" id="ARBA00012949"/>
    </source>
</evidence>
<feature type="transmembrane region" description="Helical" evidence="12">
    <location>
        <begin position="28"/>
        <end position="51"/>
    </location>
</feature>
<dbReference type="Pfam" id="PF00116">
    <property type="entry name" value="COX2"/>
    <property type="match status" value="1"/>
</dbReference>
<gene>
    <name evidence="14" type="primary">cyoA</name>
</gene>
<evidence type="ECO:0000256" key="5">
    <source>
        <dbReference type="ARBA" id="ARBA00022692"/>
    </source>
</evidence>
<dbReference type="InterPro" id="IPR001505">
    <property type="entry name" value="Copper_CuA"/>
</dbReference>
<evidence type="ECO:0000256" key="7">
    <source>
        <dbReference type="ARBA" id="ARBA00022967"/>
    </source>
</evidence>
<name>A0A1W5LCX2_9BACT</name>
<comment type="similarity">
    <text evidence="2">Belongs to the cytochrome c oxidase subunit 2 family.</text>
</comment>
<evidence type="ECO:0000256" key="1">
    <source>
        <dbReference type="ARBA" id="ARBA00004141"/>
    </source>
</evidence>
<dbReference type="InterPro" id="IPR045187">
    <property type="entry name" value="CcO_II"/>
</dbReference>
<dbReference type="EC" id="7.1.1.9" evidence="3"/>
<evidence type="ECO:0000256" key="6">
    <source>
        <dbReference type="ARBA" id="ARBA00022723"/>
    </source>
</evidence>
<dbReference type="InterPro" id="IPR008972">
    <property type="entry name" value="Cupredoxin"/>
</dbReference>
<keyword evidence="9 12" id="KW-1133">Transmembrane helix</keyword>
<dbReference type="GO" id="GO:0004129">
    <property type="term" value="F:cytochrome-c oxidase activity"/>
    <property type="evidence" value="ECO:0007669"/>
    <property type="project" value="UniProtKB-EC"/>
</dbReference>
<sequence>MIALLLELTGISPNAAEHGHQVDQFLELILWFMLILFMIWSSFFVYSLFKFSKKRNPNASYEGLKADWPKHLEWGVIFVEMVLLFGFSIPLWGKRVLNPPSVSEAIVVEAIAQQFGWLFHYPGADGKLGRRDNYLIDPMNPIGLDKTDPASKDDIVTMNEMHAPVGKPLLVQIGSKDVVHNFYIIQMRIQRDAIPGLTIPLWFTPIKTGRFEIACGQLCGVGHFAMKGYLVVESPEEYNSWLKQMAEMNAVNGPADKKVVAEVAHP</sequence>
<dbReference type="PROSITE" id="PS00078">
    <property type="entry name" value="COX2"/>
    <property type="match status" value="1"/>
</dbReference>
<dbReference type="Gene3D" id="2.60.40.420">
    <property type="entry name" value="Cupredoxins - blue copper proteins"/>
    <property type="match status" value="1"/>
</dbReference>
<evidence type="ECO:0000256" key="11">
    <source>
        <dbReference type="ARBA" id="ARBA00023136"/>
    </source>
</evidence>
<keyword evidence="10" id="KW-0186">Copper</keyword>
<evidence type="ECO:0000256" key="2">
    <source>
        <dbReference type="ARBA" id="ARBA00007866"/>
    </source>
</evidence>
<dbReference type="GO" id="GO:0005507">
    <property type="term" value="F:copper ion binding"/>
    <property type="evidence" value="ECO:0007669"/>
    <property type="project" value="InterPro"/>
</dbReference>
<feature type="domain" description="Cytochrome oxidase subunit II copper A binding" evidence="13">
    <location>
        <begin position="103"/>
        <end position="244"/>
    </location>
</feature>
<dbReference type="PANTHER" id="PTHR22888">
    <property type="entry name" value="CYTOCHROME C OXIDASE, SUBUNIT II"/>
    <property type="match status" value="1"/>
</dbReference>
<dbReference type="SUPFAM" id="SSF49503">
    <property type="entry name" value="Cupredoxins"/>
    <property type="match status" value="1"/>
</dbReference>
<dbReference type="EMBL" id="KU509344">
    <property type="protein sequence ID" value="ANC58143.1"/>
    <property type="molecule type" value="Genomic_DNA"/>
</dbReference>
<evidence type="ECO:0000256" key="4">
    <source>
        <dbReference type="ARBA" id="ARBA00022448"/>
    </source>
</evidence>
<keyword evidence="6" id="KW-0479">Metal-binding</keyword>
<accession>A0A1W5LCX2</accession>
<dbReference type="PROSITE" id="PS50857">
    <property type="entry name" value="COX2_CUA"/>
    <property type="match status" value="1"/>
</dbReference>
<protein>
    <recommendedName>
        <fullName evidence="3">cytochrome-c oxidase</fullName>
        <ecNumber evidence="3">7.1.1.9</ecNumber>
    </recommendedName>
</protein>
<evidence type="ECO:0000256" key="12">
    <source>
        <dbReference type="SAM" id="Phobius"/>
    </source>
</evidence>
<organism evidence="14">
    <name type="scientific">Candidatus Methylacidiphilum infernorum</name>
    <dbReference type="NCBI Taxonomy" id="511746"/>
    <lineage>
        <taxon>Bacteria</taxon>
        <taxon>Pseudomonadati</taxon>
        <taxon>Verrucomicrobiota</taxon>
        <taxon>Methylacidiphilae</taxon>
        <taxon>Methylacidiphilales</taxon>
        <taxon>Methylacidiphilaceae</taxon>
        <taxon>Methylacidiphilum (ex Ratnadevi et al. 2023)</taxon>
    </lineage>
</organism>
<evidence type="ECO:0000256" key="9">
    <source>
        <dbReference type="ARBA" id="ARBA00022989"/>
    </source>
</evidence>
<evidence type="ECO:0000259" key="13">
    <source>
        <dbReference type="PROSITE" id="PS50857"/>
    </source>
</evidence>
<evidence type="ECO:0000313" key="14">
    <source>
        <dbReference type="EMBL" id="ANC58143.1"/>
    </source>
</evidence>
<evidence type="ECO:0000256" key="8">
    <source>
        <dbReference type="ARBA" id="ARBA00022982"/>
    </source>
</evidence>
<comment type="subcellular location">
    <subcellularLocation>
        <location evidence="1">Membrane</location>
        <topology evidence="1">Multi-pass membrane protein</topology>
    </subcellularLocation>
</comment>